<proteinExistence type="predicted"/>
<reference evidence="1" key="1">
    <citation type="journal article" date="2020" name="mSystems">
        <title>Genome- and Community-Level Interaction Insights into Carbon Utilization and Element Cycling Functions of Hydrothermarchaeota in Hydrothermal Sediment.</title>
        <authorList>
            <person name="Zhou Z."/>
            <person name="Liu Y."/>
            <person name="Xu W."/>
            <person name="Pan J."/>
            <person name="Luo Z.H."/>
            <person name="Li M."/>
        </authorList>
    </citation>
    <scope>NUCLEOTIDE SEQUENCE [LARGE SCALE GENOMIC DNA]</scope>
    <source>
        <strain evidence="1">SpSt-1</strain>
    </source>
</reference>
<gene>
    <name evidence="1" type="ORF">ENL47_05175</name>
</gene>
<accession>A0A7C5YZI4</accession>
<evidence type="ECO:0000313" key="1">
    <source>
        <dbReference type="EMBL" id="HHR96197.1"/>
    </source>
</evidence>
<name>A0A7C5YZI4_9CREN</name>
<sequence length="304" mass="35881">MPPTELMKILSRADHIKKEFIEFLYNNTILEYHEKHRYLNPLPYSLNDVIIKQSLLKCFGMSFCRENISEKIYRKKINRYTIENIHLYSNNDFYIYSSSTNKIGIISILKNEKLTILFPKEISMLQVYKDHDENINFYTIDRFQHNLEFKNVRALLIASNHIAITIAFTDLVDVECPNRRVCMFYGPSKNIILFSTNETIVNLIRRYHLTQFIIESDLNLNIDTPLIEILDYSTFALPTAFNNSCIQFIIFNPLYRSVVSIIKSYRYITEIIIDDITEYNYKHNIVRIGLAPHSNASFKICLKL</sequence>
<dbReference type="EMBL" id="DRUB01000094">
    <property type="protein sequence ID" value="HHR96197.1"/>
    <property type="molecule type" value="Genomic_DNA"/>
</dbReference>
<comment type="caution">
    <text evidence="1">The sequence shown here is derived from an EMBL/GenBank/DDBJ whole genome shotgun (WGS) entry which is preliminary data.</text>
</comment>
<organism evidence="1">
    <name type="scientific">Ignisphaera aggregans</name>
    <dbReference type="NCBI Taxonomy" id="334771"/>
    <lineage>
        <taxon>Archaea</taxon>
        <taxon>Thermoproteota</taxon>
        <taxon>Thermoprotei</taxon>
        <taxon>Desulfurococcales</taxon>
        <taxon>Desulfurococcaceae</taxon>
        <taxon>Ignisphaera</taxon>
    </lineage>
</organism>
<dbReference type="AlphaFoldDB" id="A0A7C5YZI4"/>
<protein>
    <submittedName>
        <fullName evidence="1">Uncharacterized protein</fullName>
    </submittedName>
</protein>